<organism evidence="1">
    <name type="scientific">Homalodisca liturata</name>
    <dbReference type="NCBI Taxonomy" id="320908"/>
    <lineage>
        <taxon>Eukaryota</taxon>
        <taxon>Metazoa</taxon>
        <taxon>Ecdysozoa</taxon>
        <taxon>Arthropoda</taxon>
        <taxon>Hexapoda</taxon>
        <taxon>Insecta</taxon>
        <taxon>Pterygota</taxon>
        <taxon>Neoptera</taxon>
        <taxon>Paraneoptera</taxon>
        <taxon>Hemiptera</taxon>
        <taxon>Auchenorrhyncha</taxon>
        <taxon>Membracoidea</taxon>
        <taxon>Cicadellidae</taxon>
        <taxon>Cicadellinae</taxon>
        <taxon>Proconiini</taxon>
        <taxon>Homalodisca</taxon>
    </lineage>
</organism>
<reference evidence="1" key="1">
    <citation type="submission" date="2015-11" db="EMBL/GenBank/DDBJ databases">
        <title>De novo transcriptome assembly of four potential Pierce s Disease insect vectors from Arizona vineyards.</title>
        <authorList>
            <person name="Tassone E.E."/>
        </authorList>
    </citation>
    <scope>NUCLEOTIDE SEQUENCE</scope>
</reference>
<dbReference type="InterPro" id="IPR036514">
    <property type="entry name" value="SGNH_hydro_sf"/>
</dbReference>
<sequence length="222" mass="25202">QKCSHCIPPTQIKSQENSWKTVIRSSPYPSNTESKPKLIILGDSHGKNLSLRIEKHTEFNVSAFIRPGANLDQVIEEVRDLSRDLGKNDRLLVIGGTNSVQSTEVMKITDAVHGLVRNTKHTNLILASLPMRHDMPELDIKIARINSELERITEDSEFVDLLPLHLLPRHLYTNHGLHFNNRGKTRIVHLIANLLDREKKTNKIRKEPLNNVPINTDISSTI</sequence>
<evidence type="ECO:0008006" key="2">
    <source>
        <dbReference type="Google" id="ProtNLM"/>
    </source>
</evidence>
<dbReference type="Gene3D" id="3.40.50.1110">
    <property type="entry name" value="SGNH hydrolase"/>
    <property type="match status" value="1"/>
</dbReference>
<feature type="non-terminal residue" evidence="1">
    <location>
        <position position="222"/>
    </location>
</feature>
<dbReference type="SUPFAM" id="SSF52266">
    <property type="entry name" value="SGNH hydrolase"/>
    <property type="match status" value="1"/>
</dbReference>
<dbReference type="AlphaFoldDB" id="A0A1B6I4F3"/>
<feature type="non-terminal residue" evidence="1">
    <location>
        <position position="1"/>
    </location>
</feature>
<evidence type="ECO:0000313" key="1">
    <source>
        <dbReference type="EMBL" id="JAS81816.1"/>
    </source>
</evidence>
<name>A0A1B6I4F3_9HEMI</name>
<gene>
    <name evidence="1" type="ORF">g.49697</name>
</gene>
<protein>
    <recommendedName>
        <fullName evidence="2">SGNH hydrolase-type esterase domain-containing protein</fullName>
    </recommendedName>
</protein>
<proteinExistence type="predicted"/>
<accession>A0A1B6I4F3</accession>
<dbReference type="EMBL" id="GECU01025890">
    <property type="protein sequence ID" value="JAS81816.1"/>
    <property type="molecule type" value="Transcribed_RNA"/>
</dbReference>